<reference evidence="3" key="1">
    <citation type="submission" date="2024-07" db="EMBL/GenBank/DDBJ databases">
        <title>Two chromosome-level genome assemblies of Korean endemic species Abeliophyllum distichum and Forsythia ovata (Oleaceae).</title>
        <authorList>
            <person name="Jang H."/>
        </authorList>
    </citation>
    <scope>NUCLEOTIDE SEQUENCE [LARGE SCALE GENOMIC DNA]</scope>
</reference>
<organism evidence="2 3">
    <name type="scientific">Abeliophyllum distichum</name>
    <dbReference type="NCBI Taxonomy" id="126358"/>
    <lineage>
        <taxon>Eukaryota</taxon>
        <taxon>Viridiplantae</taxon>
        <taxon>Streptophyta</taxon>
        <taxon>Embryophyta</taxon>
        <taxon>Tracheophyta</taxon>
        <taxon>Spermatophyta</taxon>
        <taxon>Magnoliopsida</taxon>
        <taxon>eudicotyledons</taxon>
        <taxon>Gunneridae</taxon>
        <taxon>Pentapetalae</taxon>
        <taxon>asterids</taxon>
        <taxon>lamiids</taxon>
        <taxon>Lamiales</taxon>
        <taxon>Oleaceae</taxon>
        <taxon>Forsythieae</taxon>
        <taxon>Abeliophyllum</taxon>
    </lineage>
</organism>
<protein>
    <submittedName>
        <fullName evidence="2">Retrotrans gag domain-containing protein</fullName>
    </submittedName>
</protein>
<dbReference type="Proteomes" id="UP001604336">
    <property type="component" value="Unassembled WGS sequence"/>
</dbReference>
<name>A0ABD1V7D2_9LAMI</name>
<gene>
    <name evidence="2" type="ORF">Adt_05856</name>
</gene>
<proteinExistence type="predicted"/>
<dbReference type="EMBL" id="JBFOLK010000002">
    <property type="protein sequence ID" value="KAL2532505.1"/>
    <property type="molecule type" value="Genomic_DNA"/>
</dbReference>
<evidence type="ECO:0000256" key="1">
    <source>
        <dbReference type="SAM" id="MobiDB-lite"/>
    </source>
</evidence>
<accession>A0ABD1V7D2</accession>
<comment type="caution">
    <text evidence="2">The sequence shown here is derived from an EMBL/GenBank/DDBJ whole genome shotgun (WGS) entry which is preliminary data.</text>
</comment>
<sequence>MFDRLGVGSSTIQPQSLSSPRSEKSEARLERKSDSRAVNVKPKEEKPEWSWDLDDDDENLSFSKKPKARELPNSFKIPHMEKYNGRGDPTYHINVYKTRLQGYISAVKFKNFHTTLISDAKRWFNKMTPESIRSCPQLK</sequence>
<keyword evidence="3" id="KW-1185">Reference proteome</keyword>
<feature type="compositionally biased region" description="Polar residues" evidence="1">
    <location>
        <begin position="8"/>
        <end position="20"/>
    </location>
</feature>
<evidence type="ECO:0000313" key="3">
    <source>
        <dbReference type="Proteomes" id="UP001604336"/>
    </source>
</evidence>
<feature type="region of interest" description="Disordered" evidence="1">
    <location>
        <begin position="1"/>
        <end position="52"/>
    </location>
</feature>
<feature type="compositionally biased region" description="Basic and acidic residues" evidence="1">
    <location>
        <begin position="21"/>
        <end position="49"/>
    </location>
</feature>
<evidence type="ECO:0000313" key="2">
    <source>
        <dbReference type="EMBL" id="KAL2532505.1"/>
    </source>
</evidence>
<dbReference type="AlphaFoldDB" id="A0ABD1V7D2"/>